<feature type="compositionally biased region" description="Basic residues" evidence="1">
    <location>
        <begin position="103"/>
        <end position="113"/>
    </location>
</feature>
<feature type="compositionally biased region" description="Basic and acidic residues" evidence="1">
    <location>
        <begin position="54"/>
        <end position="70"/>
    </location>
</feature>
<evidence type="ECO:0000313" key="2">
    <source>
        <dbReference type="EnsemblMetazoa" id="ACOM027441-PA.1"/>
    </source>
</evidence>
<protein>
    <submittedName>
        <fullName evidence="2">Uncharacterized protein</fullName>
    </submittedName>
</protein>
<accession>A0A8W7P978</accession>
<dbReference type="EnsemblMetazoa" id="ACOM027441-RA">
    <property type="protein sequence ID" value="ACOM027441-PA.1"/>
    <property type="gene ID" value="ACOM027441"/>
</dbReference>
<proteinExistence type="predicted"/>
<sequence>MFMISSPCTLMTPTVNFELLDRLALHVGLCVKVTEQQDERDHVADQCVMHPERKLASRNDSIDAEHHGHGELNQLKDCQNEEESVGELEHLGKIVPPDGIHNLRWKKRRTKEN</sequence>
<reference evidence="2" key="1">
    <citation type="submission" date="2022-08" db="UniProtKB">
        <authorList>
            <consortium name="EnsemblMetazoa"/>
        </authorList>
    </citation>
    <scope>IDENTIFICATION</scope>
</reference>
<dbReference type="AlphaFoldDB" id="A0A8W7P978"/>
<evidence type="ECO:0000256" key="1">
    <source>
        <dbReference type="SAM" id="MobiDB-lite"/>
    </source>
</evidence>
<organism evidence="2">
    <name type="scientific">Anopheles coluzzii</name>
    <name type="common">African malaria mosquito</name>
    <dbReference type="NCBI Taxonomy" id="1518534"/>
    <lineage>
        <taxon>Eukaryota</taxon>
        <taxon>Metazoa</taxon>
        <taxon>Ecdysozoa</taxon>
        <taxon>Arthropoda</taxon>
        <taxon>Hexapoda</taxon>
        <taxon>Insecta</taxon>
        <taxon>Pterygota</taxon>
        <taxon>Neoptera</taxon>
        <taxon>Endopterygota</taxon>
        <taxon>Diptera</taxon>
        <taxon>Nematocera</taxon>
        <taxon>Culicoidea</taxon>
        <taxon>Culicidae</taxon>
        <taxon>Anophelinae</taxon>
        <taxon>Anopheles</taxon>
    </lineage>
</organism>
<dbReference type="Proteomes" id="UP000075882">
    <property type="component" value="Unassembled WGS sequence"/>
</dbReference>
<feature type="region of interest" description="Disordered" evidence="1">
    <location>
        <begin position="54"/>
        <end position="113"/>
    </location>
</feature>
<name>A0A8W7P978_ANOCL</name>